<dbReference type="OrthoDB" id="2918624at2"/>
<gene>
    <name evidence="1" type="ORF">BW727_101507</name>
</gene>
<dbReference type="AlphaFoldDB" id="A0A1S6IQR6"/>
<dbReference type="RefSeq" id="WP_062470926.1">
    <property type="nucleotide sequence ID" value="NZ_BBYN01000023.1"/>
</dbReference>
<name>A0A1S6IQR6_9LACT</name>
<evidence type="ECO:0000313" key="1">
    <source>
        <dbReference type="EMBL" id="AQS53874.1"/>
    </source>
</evidence>
<protein>
    <submittedName>
        <fullName evidence="1">Uncharacterized protein</fullName>
    </submittedName>
</protein>
<dbReference type="STRING" id="708126.BW727_101507"/>
<keyword evidence="2" id="KW-1185">Reference proteome</keyword>
<dbReference type="KEGG" id="jda:BW727_101507"/>
<accession>A0A1S6IQR6</accession>
<reference evidence="1 2" key="1">
    <citation type="journal article" date="2014" name="Int. J. Syst. Evol. Microbiol.">
        <title>Jeotgalibaca dankookensis gen. nov., sp. nov., a member of the family Carnobacteriaceae, isolated from seujeot (Korean traditional food).</title>
        <authorList>
            <person name="Lee D.G."/>
            <person name="Trujillo M.E."/>
            <person name="Kang H."/>
            <person name="Ahn T.Y."/>
        </authorList>
    </citation>
    <scope>NUCLEOTIDE SEQUENCE [LARGE SCALE GENOMIC DNA]</scope>
    <source>
        <strain evidence="1 2">EX-07</strain>
    </source>
</reference>
<sequence length="62" mass="7714">MEQKDWMLEQINKLAEESQDYRQIALYQAFVDLINEQYRRIEMTQGEIDGRMWSRNQWDRQS</sequence>
<dbReference type="EMBL" id="CP019728">
    <property type="protein sequence ID" value="AQS53874.1"/>
    <property type="molecule type" value="Genomic_DNA"/>
</dbReference>
<proteinExistence type="predicted"/>
<dbReference type="Proteomes" id="UP000188993">
    <property type="component" value="Chromosome"/>
</dbReference>
<evidence type="ECO:0000313" key="2">
    <source>
        <dbReference type="Proteomes" id="UP000188993"/>
    </source>
</evidence>
<organism evidence="1 2">
    <name type="scientific">Jeotgalibaca dankookensis</name>
    <dbReference type="NCBI Taxonomy" id="708126"/>
    <lineage>
        <taxon>Bacteria</taxon>
        <taxon>Bacillati</taxon>
        <taxon>Bacillota</taxon>
        <taxon>Bacilli</taxon>
        <taxon>Lactobacillales</taxon>
        <taxon>Carnobacteriaceae</taxon>
        <taxon>Jeotgalibaca</taxon>
    </lineage>
</organism>